<dbReference type="EMBL" id="JAOYFB010000003">
    <property type="protein sequence ID" value="KAK4011775.1"/>
    <property type="molecule type" value="Genomic_DNA"/>
</dbReference>
<evidence type="ECO:0000313" key="1">
    <source>
        <dbReference type="EMBL" id="KAK4011775.1"/>
    </source>
</evidence>
<comment type="caution">
    <text evidence="1">The sequence shown here is derived from an EMBL/GenBank/DDBJ whole genome shotgun (WGS) entry which is preliminary data.</text>
</comment>
<organism evidence="1 2">
    <name type="scientific">Daphnia magna</name>
    <dbReference type="NCBI Taxonomy" id="35525"/>
    <lineage>
        <taxon>Eukaryota</taxon>
        <taxon>Metazoa</taxon>
        <taxon>Ecdysozoa</taxon>
        <taxon>Arthropoda</taxon>
        <taxon>Crustacea</taxon>
        <taxon>Branchiopoda</taxon>
        <taxon>Diplostraca</taxon>
        <taxon>Cladocera</taxon>
        <taxon>Anomopoda</taxon>
        <taxon>Daphniidae</taxon>
        <taxon>Daphnia</taxon>
    </lineage>
</organism>
<keyword evidence="2" id="KW-1185">Reference proteome</keyword>
<proteinExistence type="predicted"/>
<dbReference type="Proteomes" id="UP001234178">
    <property type="component" value="Unassembled WGS sequence"/>
</dbReference>
<name>A0ABQ9ZFR7_9CRUS</name>
<evidence type="ECO:0000313" key="2">
    <source>
        <dbReference type="Proteomes" id="UP001234178"/>
    </source>
</evidence>
<protein>
    <submittedName>
        <fullName evidence="1">Uncharacterized protein</fullName>
    </submittedName>
</protein>
<accession>A0ABQ9ZFR7</accession>
<reference evidence="1 2" key="1">
    <citation type="journal article" date="2023" name="Nucleic Acids Res.">
        <title>The hologenome of Daphnia magna reveals possible DNA methylation and microbiome-mediated evolution of the host genome.</title>
        <authorList>
            <person name="Chaturvedi A."/>
            <person name="Li X."/>
            <person name="Dhandapani V."/>
            <person name="Marshall H."/>
            <person name="Kissane S."/>
            <person name="Cuenca-Cambronero M."/>
            <person name="Asole G."/>
            <person name="Calvet F."/>
            <person name="Ruiz-Romero M."/>
            <person name="Marangio P."/>
            <person name="Guigo R."/>
            <person name="Rago D."/>
            <person name="Mirbahai L."/>
            <person name="Eastwood N."/>
            <person name="Colbourne J.K."/>
            <person name="Zhou J."/>
            <person name="Mallon E."/>
            <person name="Orsini L."/>
        </authorList>
    </citation>
    <scope>NUCLEOTIDE SEQUENCE [LARGE SCALE GENOMIC DNA]</scope>
    <source>
        <strain evidence="1">LRV0_1</strain>
    </source>
</reference>
<sequence>MPFSGSWDWISYIGATGYFLALLNLNERGVEVLITIEMPKNKLCLEALTLRRSPRHQKKCGTSNDQQPYVTRPASIFRELMGTKSNDWYEDVKQDKQTMAPDNPVIDETTSACKEEPAAKTRGFWMWSGSVRIRVDVPDEFRDIMNDTEISNSTPSASKPFLPENAFIAELDAHKEI</sequence>
<gene>
    <name evidence="1" type="ORF">OUZ56_020888</name>
</gene>